<evidence type="ECO:0000313" key="1">
    <source>
        <dbReference type="EMBL" id="MPM67072.1"/>
    </source>
</evidence>
<dbReference type="EMBL" id="VSSQ01021466">
    <property type="protein sequence ID" value="MPM67072.1"/>
    <property type="molecule type" value="Genomic_DNA"/>
</dbReference>
<reference evidence="1" key="1">
    <citation type="submission" date="2019-08" db="EMBL/GenBank/DDBJ databases">
        <authorList>
            <person name="Kucharzyk K."/>
            <person name="Murdoch R.W."/>
            <person name="Higgins S."/>
            <person name="Loffler F."/>
        </authorList>
    </citation>
    <scope>NUCLEOTIDE SEQUENCE</scope>
</reference>
<proteinExistence type="predicted"/>
<comment type="caution">
    <text evidence="1">The sequence shown here is derived from an EMBL/GenBank/DDBJ whole genome shotgun (WGS) entry which is preliminary data.</text>
</comment>
<organism evidence="1">
    <name type="scientific">bioreactor metagenome</name>
    <dbReference type="NCBI Taxonomy" id="1076179"/>
    <lineage>
        <taxon>unclassified sequences</taxon>
        <taxon>metagenomes</taxon>
        <taxon>ecological metagenomes</taxon>
    </lineage>
</organism>
<sequence length="166" mass="19161">MMNSAFKNISRVLKIDKYMCMYFHDSNLDVWNNIIDIMSNNNLKYMGQVHIAKNKNTLKNILSPKKSLNGDCVVFFKKVTHIENNNIGNIDNIEDSINDIAQSIIDINGYASTPQLYDNGTLEFIISNNILGQLSRQYKDLTRIFEQRFNWDTSRGVWTNIIKAST</sequence>
<name>A0A645BPD8_9ZZZZ</name>
<accession>A0A645BPD8</accession>
<dbReference type="AlphaFoldDB" id="A0A645BPD8"/>
<protein>
    <submittedName>
        <fullName evidence="1">Uncharacterized protein</fullName>
    </submittedName>
</protein>
<gene>
    <name evidence="1" type="ORF">SDC9_113988</name>
</gene>